<dbReference type="Proteomes" id="UP001154282">
    <property type="component" value="Unassembled WGS sequence"/>
</dbReference>
<evidence type="ECO:0000313" key="2">
    <source>
        <dbReference type="Proteomes" id="UP001154282"/>
    </source>
</evidence>
<proteinExistence type="predicted"/>
<dbReference type="EMBL" id="CAMGYJ010000005">
    <property type="protein sequence ID" value="CAI0420195.1"/>
    <property type="molecule type" value="Genomic_DNA"/>
</dbReference>
<reference evidence="1" key="1">
    <citation type="submission" date="2022-08" db="EMBL/GenBank/DDBJ databases">
        <authorList>
            <person name="Gutierrez-Valencia J."/>
        </authorList>
    </citation>
    <scope>NUCLEOTIDE SEQUENCE</scope>
</reference>
<accession>A0AAV0KFE6</accession>
<protein>
    <submittedName>
        <fullName evidence="1">Uncharacterized protein</fullName>
    </submittedName>
</protein>
<organism evidence="1 2">
    <name type="scientific">Linum tenue</name>
    <dbReference type="NCBI Taxonomy" id="586396"/>
    <lineage>
        <taxon>Eukaryota</taxon>
        <taxon>Viridiplantae</taxon>
        <taxon>Streptophyta</taxon>
        <taxon>Embryophyta</taxon>
        <taxon>Tracheophyta</taxon>
        <taxon>Spermatophyta</taxon>
        <taxon>Magnoliopsida</taxon>
        <taxon>eudicotyledons</taxon>
        <taxon>Gunneridae</taxon>
        <taxon>Pentapetalae</taxon>
        <taxon>rosids</taxon>
        <taxon>fabids</taxon>
        <taxon>Malpighiales</taxon>
        <taxon>Linaceae</taxon>
        <taxon>Linum</taxon>
    </lineage>
</organism>
<evidence type="ECO:0000313" key="1">
    <source>
        <dbReference type="EMBL" id="CAI0420195.1"/>
    </source>
</evidence>
<dbReference type="AlphaFoldDB" id="A0AAV0KFE6"/>
<comment type="caution">
    <text evidence="1">The sequence shown here is derived from an EMBL/GenBank/DDBJ whole genome shotgun (WGS) entry which is preliminary data.</text>
</comment>
<sequence>MKFNPFPSSYRVPCLRQRPSLGKKSLAFHRQLSSPNQSDSYKSSTITACLIIIVGIGGRSCLSRRSLSSSASQLPSSTRLATLKKQVVSGL</sequence>
<gene>
    <name evidence="1" type="ORF">LITE_LOCUS18301</name>
</gene>
<keyword evidence="2" id="KW-1185">Reference proteome</keyword>
<name>A0AAV0KFE6_9ROSI</name>